<evidence type="ECO:0000256" key="2">
    <source>
        <dbReference type="SAM" id="Phobius"/>
    </source>
</evidence>
<dbReference type="EMBL" id="CAMXCT020001207">
    <property type="protein sequence ID" value="CAL1141210.1"/>
    <property type="molecule type" value="Genomic_DNA"/>
</dbReference>
<dbReference type="Proteomes" id="UP001152797">
    <property type="component" value="Unassembled WGS sequence"/>
</dbReference>
<name>A0A9P1CA96_9DINO</name>
<feature type="domain" description="WW" evidence="3">
    <location>
        <begin position="217"/>
        <end position="251"/>
    </location>
</feature>
<keyword evidence="2" id="KW-0472">Membrane</keyword>
<evidence type="ECO:0000313" key="4">
    <source>
        <dbReference type="EMBL" id="CAI3987835.1"/>
    </source>
</evidence>
<dbReference type="SUPFAM" id="SSF51045">
    <property type="entry name" value="WW domain"/>
    <property type="match status" value="3"/>
</dbReference>
<dbReference type="Pfam" id="PF00397">
    <property type="entry name" value="WW"/>
    <property type="match status" value="3"/>
</dbReference>
<evidence type="ECO:0000256" key="1">
    <source>
        <dbReference type="SAM" id="MobiDB-lite"/>
    </source>
</evidence>
<dbReference type="PANTHER" id="PTHR46697:SF1">
    <property type="entry name" value="FORMIN-BINDING PROTEIN 4"/>
    <property type="match status" value="1"/>
</dbReference>
<dbReference type="PROSITE" id="PS01159">
    <property type="entry name" value="WW_DOMAIN_1"/>
    <property type="match status" value="1"/>
</dbReference>
<dbReference type="InterPro" id="IPR036020">
    <property type="entry name" value="WW_dom_sf"/>
</dbReference>
<gene>
    <name evidence="4" type="ORF">C1SCF055_LOCUS15078</name>
</gene>
<evidence type="ECO:0000313" key="5">
    <source>
        <dbReference type="EMBL" id="CAL4775147.1"/>
    </source>
</evidence>
<accession>A0A9P1CA96</accession>
<feature type="transmembrane region" description="Helical" evidence="2">
    <location>
        <begin position="63"/>
        <end position="84"/>
    </location>
</feature>
<evidence type="ECO:0000259" key="3">
    <source>
        <dbReference type="PROSITE" id="PS50020"/>
    </source>
</evidence>
<dbReference type="EMBL" id="CAMXCT010001207">
    <property type="protein sequence ID" value="CAI3987835.1"/>
    <property type="molecule type" value="Genomic_DNA"/>
</dbReference>
<organism evidence="4">
    <name type="scientific">Cladocopium goreaui</name>
    <dbReference type="NCBI Taxonomy" id="2562237"/>
    <lineage>
        <taxon>Eukaryota</taxon>
        <taxon>Sar</taxon>
        <taxon>Alveolata</taxon>
        <taxon>Dinophyceae</taxon>
        <taxon>Suessiales</taxon>
        <taxon>Symbiodiniaceae</taxon>
        <taxon>Cladocopium</taxon>
    </lineage>
</organism>
<feature type="domain" description="WW" evidence="3">
    <location>
        <begin position="176"/>
        <end position="210"/>
    </location>
</feature>
<dbReference type="AlphaFoldDB" id="A0A9P1CA96"/>
<dbReference type="PANTHER" id="PTHR46697">
    <property type="entry name" value="FORMIN-BINDING PROTEIN 4"/>
    <property type="match status" value="1"/>
</dbReference>
<dbReference type="InterPro" id="IPR001202">
    <property type="entry name" value="WW_dom"/>
</dbReference>
<feature type="domain" description="WW" evidence="3">
    <location>
        <begin position="363"/>
        <end position="397"/>
    </location>
</feature>
<feature type="region of interest" description="Disordered" evidence="1">
    <location>
        <begin position="247"/>
        <end position="267"/>
    </location>
</feature>
<dbReference type="OrthoDB" id="2530521at2759"/>
<dbReference type="SMART" id="SM00456">
    <property type="entry name" value="WW"/>
    <property type="match status" value="3"/>
</dbReference>
<reference evidence="5 6" key="2">
    <citation type="submission" date="2024-05" db="EMBL/GenBank/DDBJ databases">
        <authorList>
            <person name="Chen Y."/>
            <person name="Shah S."/>
            <person name="Dougan E. K."/>
            <person name="Thang M."/>
            <person name="Chan C."/>
        </authorList>
    </citation>
    <scope>NUCLEOTIDE SEQUENCE [LARGE SCALE GENOMIC DNA]</scope>
</reference>
<protein>
    <submittedName>
        <fullName evidence="5">WW domain-containing protein</fullName>
    </submittedName>
</protein>
<dbReference type="EMBL" id="CAMXCT030001207">
    <property type="protein sequence ID" value="CAL4775147.1"/>
    <property type="molecule type" value="Genomic_DNA"/>
</dbReference>
<dbReference type="PROSITE" id="PS50020">
    <property type="entry name" value="WW_DOMAIN_2"/>
    <property type="match status" value="3"/>
</dbReference>
<keyword evidence="2" id="KW-0812">Transmembrane</keyword>
<evidence type="ECO:0000313" key="6">
    <source>
        <dbReference type="Proteomes" id="UP001152797"/>
    </source>
</evidence>
<dbReference type="CDD" id="cd00201">
    <property type="entry name" value="WW"/>
    <property type="match status" value="3"/>
</dbReference>
<proteinExistence type="predicted"/>
<reference evidence="4" key="1">
    <citation type="submission" date="2022-10" db="EMBL/GenBank/DDBJ databases">
        <authorList>
            <person name="Chen Y."/>
            <person name="Dougan E. K."/>
            <person name="Chan C."/>
            <person name="Rhodes N."/>
            <person name="Thang M."/>
        </authorList>
    </citation>
    <scope>NUCLEOTIDE SEQUENCE</scope>
</reference>
<keyword evidence="2" id="KW-1133">Transmembrane helix</keyword>
<dbReference type="InterPro" id="IPR053076">
    <property type="entry name" value="WW_domain_protein"/>
</dbReference>
<keyword evidence="6" id="KW-1185">Reference proteome</keyword>
<comment type="caution">
    <text evidence="4">The sequence shown here is derived from an EMBL/GenBank/DDBJ whole genome shotgun (WGS) entry which is preliminary data.</text>
</comment>
<dbReference type="Gene3D" id="2.20.70.10">
    <property type="match status" value="3"/>
</dbReference>
<feature type="region of interest" description="Disordered" evidence="1">
    <location>
        <begin position="401"/>
        <end position="453"/>
    </location>
</feature>
<sequence>MRRRLMDGRSACEWDDHFRMGCRQGYGCHWLEHCAPRYELVRSRTGDQFVDVGYCAPSYFEPFVVTILLPMVMLFFVILIRHLFSLLDPSASKLHTSAAATFSANVRALCESSKDIGQQLQRLYVHRKDLVGVSTPETGMEVHFMLYRDAKGLGAADVQPAQPQPLVPAPAVKEEELLLVGWKKVWCEEYQEWYFWNHVSKESKWTRPKVGEPEEDNTLPKDWQRVYDVERGMYYYWNRVTRRSTWDRPEESSQMQQAPDDLSDDGLPPLAELNGTRMKAQVIEWLGVMGWLRRAEASDDEKIYLNWRDVATGNLKQGDEVEFLLCIEEDGSAHALDICTGDSRGLKRPADNQLDQAEEQEDALLLPGWEQHWSEEYKCFYYWHQPTKQSSCERPALARIEGEEEGSQAAPTVAPSKPVMANGQLRPSQAQPRKVLPRAKPAGQIPRQRYGQR</sequence>